<accession>A0A498HTP5</accession>
<dbReference type="STRING" id="3750.A0A498HTP5"/>
<dbReference type="Pfam" id="PF00657">
    <property type="entry name" value="Lipase_GDSL"/>
    <property type="match status" value="1"/>
</dbReference>
<dbReference type="CDD" id="cd01837">
    <property type="entry name" value="SGNH_plant_lipase_like"/>
    <property type="match status" value="1"/>
</dbReference>
<dbReference type="FunFam" id="3.40.50.1110:FF:000003">
    <property type="entry name" value="GDSL esterase/lipase APG"/>
    <property type="match status" value="1"/>
</dbReference>
<feature type="signal peptide" evidence="2">
    <location>
        <begin position="1"/>
        <end position="21"/>
    </location>
</feature>
<dbReference type="InterPro" id="IPR036514">
    <property type="entry name" value="SGNH_hydro_sf"/>
</dbReference>
<comment type="caution">
    <text evidence="3">The sequence shown here is derived from an EMBL/GenBank/DDBJ whole genome shotgun (WGS) entry which is preliminary data.</text>
</comment>
<comment type="similarity">
    <text evidence="1">Belongs to the 'GDSL' lipolytic enzyme family.</text>
</comment>
<evidence type="ECO:0000256" key="1">
    <source>
        <dbReference type="ARBA" id="ARBA00008668"/>
    </source>
</evidence>
<evidence type="ECO:0000256" key="2">
    <source>
        <dbReference type="SAM" id="SignalP"/>
    </source>
</evidence>
<feature type="chain" id="PRO_5019854369" description="GDSL esterase/lipase EXL3" evidence="2">
    <location>
        <begin position="22"/>
        <end position="530"/>
    </location>
</feature>
<keyword evidence="4" id="KW-1185">Reference proteome</keyword>
<dbReference type="GO" id="GO:0016788">
    <property type="term" value="F:hydrolase activity, acting on ester bonds"/>
    <property type="evidence" value="ECO:0007669"/>
    <property type="project" value="InterPro"/>
</dbReference>
<keyword evidence="2" id="KW-0732">Signal</keyword>
<dbReference type="InterPro" id="IPR035669">
    <property type="entry name" value="SGNH_plant_lipase-like"/>
</dbReference>
<reference evidence="3 4" key="1">
    <citation type="submission" date="2018-10" db="EMBL/GenBank/DDBJ databases">
        <title>A high-quality apple genome assembly.</title>
        <authorList>
            <person name="Hu J."/>
        </authorList>
    </citation>
    <scope>NUCLEOTIDE SEQUENCE [LARGE SCALE GENOMIC DNA]</scope>
    <source>
        <strain evidence="4">cv. HFTH1</strain>
        <tissue evidence="3">Young leaf</tissue>
    </source>
</reference>
<protein>
    <recommendedName>
        <fullName evidence="5">GDSL esterase/lipase EXL3</fullName>
    </recommendedName>
</protein>
<dbReference type="PANTHER" id="PTHR45642:SF147">
    <property type="entry name" value="GDSL ESTERASE_LIPASE EXL3"/>
    <property type="match status" value="1"/>
</dbReference>
<gene>
    <name evidence="3" type="ORF">DVH24_013026</name>
</gene>
<evidence type="ECO:0000313" key="3">
    <source>
        <dbReference type="EMBL" id="RXH73342.1"/>
    </source>
</evidence>
<dbReference type="EMBL" id="RDQH01000341">
    <property type="protein sequence ID" value="RXH73342.1"/>
    <property type="molecule type" value="Genomic_DNA"/>
</dbReference>
<sequence length="530" mass="57895">MTSLFFFLLGSLDLIFSTAQATVKLPKNVTIPAVFMFGDSTVDTGNNNNLVTIIKSNFPPYGRDFMGGVATGRFGNGKVPSDIFVEELGIKKLLPAYLDPSLQKKDFPTGVSFASGASGFDPLTSEMMSVIPLSEQLLLLKEYKEKLKNYVGGKRAKSIVSKSLHFVVTGSDDLVNTYFHTPARSLQYDIDAYTDFMVVEASAFLQELYASRARRIVISGLPPVGCLPSMRTVDGGSERNCVARYNQAAELFNSKLSAEVDRLNKQLFHAKVVVLMDVYRPLMDIILKPQKYGFKVEDKGCCGTGRIERFMYVKNPRSFRKIASSNTSLAGSVGVGKVSKMEPVAFVSDKIRGFTKSTQELFGSLVHDRPQPSDPRHPNSWPAKGTRVGIDLSECPPSLAKASYTANGSNWLSAIAIPVGAQCRDVAVITSPLTSLVHRKSPETMIEALVPPLGTNSQDNRSTGSVALMLESELDEFTKLGGWIEMKQSNPKHLEWAVTVADDSEDSVGWGIALIEDAAGVSWTRFVVVL</sequence>
<dbReference type="AlphaFoldDB" id="A0A498HTP5"/>
<evidence type="ECO:0008006" key="5">
    <source>
        <dbReference type="Google" id="ProtNLM"/>
    </source>
</evidence>
<dbReference type="InterPro" id="IPR001087">
    <property type="entry name" value="GDSL"/>
</dbReference>
<dbReference type="GO" id="GO:0005576">
    <property type="term" value="C:extracellular region"/>
    <property type="evidence" value="ECO:0007669"/>
    <property type="project" value="TreeGrafter"/>
</dbReference>
<dbReference type="InterPro" id="IPR050592">
    <property type="entry name" value="GDSL_lipolytic_enzyme"/>
</dbReference>
<dbReference type="Gene3D" id="3.40.50.1110">
    <property type="entry name" value="SGNH hydrolase"/>
    <property type="match status" value="1"/>
</dbReference>
<organism evidence="3 4">
    <name type="scientific">Malus domestica</name>
    <name type="common">Apple</name>
    <name type="synonym">Pyrus malus</name>
    <dbReference type="NCBI Taxonomy" id="3750"/>
    <lineage>
        <taxon>Eukaryota</taxon>
        <taxon>Viridiplantae</taxon>
        <taxon>Streptophyta</taxon>
        <taxon>Embryophyta</taxon>
        <taxon>Tracheophyta</taxon>
        <taxon>Spermatophyta</taxon>
        <taxon>Magnoliopsida</taxon>
        <taxon>eudicotyledons</taxon>
        <taxon>Gunneridae</taxon>
        <taxon>Pentapetalae</taxon>
        <taxon>rosids</taxon>
        <taxon>fabids</taxon>
        <taxon>Rosales</taxon>
        <taxon>Rosaceae</taxon>
        <taxon>Amygdaloideae</taxon>
        <taxon>Maleae</taxon>
        <taxon>Malus</taxon>
    </lineage>
</organism>
<name>A0A498HTP5_MALDO</name>
<dbReference type="Proteomes" id="UP000290289">
    <property type="component" value="Chromosome 15"/>
</dbReference>
<proteinExistence type="inferred from homology"/>
<evidence type="ECO:0000313" key="4">
    <source>
        <dbReference type="Proteomes" id="UP000290289"/>
    </source>
</evidence>
<dbReference type="PANTHER" id="PTHR45642">
    <property type="entry name" value="GDSL ESTERASE/LIPASE EXL3"/>
    <property type="match status" value="1"/>
</dbReference>